<accession>A0A543CW78</accession>
<organism evidence="1 2">
    <name type="scientific">Actinoallomurus bryophytorum</name>
    <dbReference type="NCBI Taxonomy" id="1490222"/>
    <lineage>
        <taxon>Bacteria</taxon>
        <taxon>Bacillati</taxon>
        <taxon>Actinomycetota</taxon>
        <taxon>Actinomycetes</taxon>
        <taxon>Streptosporangiales</taxon>
        <taxon>Thermomonosporaceae</taxon>
        <taxon>Actinoallomurus</taxon>
    </lineage>
</organism>
<gene>
    <name evidence="1" type="ORF">FB559_7112</name>
</gene>
<reference evidence="1 2" key="1">
    <citation type="submission" date="2019-06" db="EMBL/GenBank/DDBJ databases">
        <title>Sequencing the genomes of 1000 actinobacteria strains.</title>
        <authorList>
            <person name="Klenk H.-P."/>
        </authorList>
    </citation>
    <scope>NUCLEOTIDE SEQUENCE [LARGE SCALE GENOMIC DNA]</scope>
    <source>
        <strain evidence="1 2">DSM 102200</strain>
    </source>
</reference>
<sequence length="32" mass="3416">MNTKHGLRRFAALLVGCGAAGLVIGWSYAERP</sequence>
<comment type="caution">
    <text evidence="1">The sequence shown here is derived from an EMBL/GenBank/DDBJ whole genome shotgun (WGS) entry which is preliminary data.</text>
</comment>
<protein>
    <submittedName>
        <fullName evidence="1">Uncharacterized protein</fullName>
    </submittedName>
</protein>
<evidence type="ECO:0000313" key="1">
    <source>
        <dbReference type="EMBL" id="TQM01355.1"/>
    </source>
</evidence>
<dbReference type="EMBL" id="VFOZ01000001">
    <property type="protein sequence ID" value="TQM01355.1"/>
    <property type="molecule type" value="Genomic_DNA"/>
</dbReference>
<dbReference type="AlphaFoldDB" id="A0A543CW78"/>
<dbReference type="Proteomes" id="UP000316096">
    <property type="component" value="Unassembled WGS sequence"/>
</dbReference>
<proteinExistence type="predicted"/>
<evidence type="ECO:0000313" key="2">
    <source>
        <dbReference type="Proteomes" id="UP000316096"/>
    </source>
</evidence>
<name>A0A543CW78_9ACTN</name>
<keyword evidence="2" id="KW-1185">Reference proteome</keyword>